<dbReference type="SUPFAM" id="SSF56601">
    <property type="entry name" value="beta-lactamase/transpeptidase-like"/>
    <property type="match status" value="1"/>
</dbReference>
<dbReference type="Gene3D" id="3.40.710.10">
    <property type="entry name" value="DD-peptidase/beta-lactamase superfamily"/>
    <property type="match status" value="1"/>
</dbReference>
<evidence type="ECO:0000256" key="7">
    <source>
        <dbReference type="ARBA" id="ARBA00022840"/>
    </source>
</evidence>
<dbReference type="PROSITE" id="PS50929">
    <property type="entry name" value="ABC_TM1F"/>
    <property type="match status" value="1"/>
</dbReference>
<dbReference type="Gene3D" id="1.20.1560.10">
    <property type="entry name" value="ABC transporter type 1, transmembrane domain"/>
    <property type="match status" value="1"/>
</dbReference>
<dbReference type="InterPro" id="IPR012338">
    <property type="entry name" value="Beta-lactam/transpept-like"/>
</dbReference>
<feature type="transmembrane region" description="Helical" evidence="12">
    <location>
        <begin position="636"/>
        <end position="655"/>
    </location>
</feature>
<evidence type="ECO:0000256" key="4">
    <source>
        <dbReference type="ARBA" id="ARBA00022692"/>
    </source>
</evidence>
<dbReference type="InterPro" id="IPR036640">
    <property type="entry name" value="ABC1_TM_sf"/>
</dbReference>
<dbReference type="Gene3D" id="3.40.50.300">
    <property type="entry name" value="P-loop containing nucleotide triphosphate hydrolases"/>
    <property type="match status" value="1"/>
</dbReference>
<evidence type="ECO:0000256" key="6">
    <source>
        <dbReference type="ARBA" id="ARBA00022801"/>
    </source>
</evidence>
<evidence type="ECO:0000259" key="13">
    <source>
        <dbReference type="PROSITE" id="PS50893"/>
    </source>
</evidence>
<dbReference type="EMBL" id="JACRSQ010000004">
    <property type="protein sequence ID" value="MBC8542705.1"/>
    <property type="molecule type" value="Genomic_DNA"/>
</dbReference>
<organism evidence="15 16">
    <name type="scientific">Bianquea renquensis</name>
    <dbReference type="NCBI Taxonomy" id="2763661"/>
    <lineage>
        <taxon>Bacteria</taxon>
        <taxon>Bacillati</taxon>
        <taxon>Bacillota</taxon>
        <taxon>Clostridia</taxon>
        <taxon>Eubacteriales</taxon>
        <taxon>Bianqueaceae</taxon>
        <taxon>Bianquea</taxon>
    </lineage>
</organism>
<dbReference type="GO" id="GO:0008800">
    <property type="term" value="F:beta-lactamase activity"/>
    <property type="evidence" value="ECO:0007669"/>
    <property type="project" value="UniProtKB-UniRule"/>
</dbReference>
<comment type="similarity">
    <text evidence="3 11">Belongs to the class-C beta-lactamase family.</text>
</comment>
<dbReference type="GO" id="GO:1904680">
    <property type="term" value="F:peptide transmembrane transporter activity"/>
    <property type="evidence" value="ECO:0007669"/>
    <property type="project" value="InterPro"/>
</dbReference>
<evidence type="ECO:0000256" key="12">
    <source>
        <dbReference type="SAM" id="Phobius"/>
    </source>
</evidence>
<feature type="domain" description="ABC transmembrane type-1" evidence="14">
    <location>
        <begin position="504"/>
        <end position="779"/>
    </location>
</feature>
<feature type="transmembrane region" description="Helical" evidence="12">
    <location>
        <begin position="389"/>
        <end position="410"/>
    </location>
</feature>
<sequence length="1029" mass="115930">MGKWVAVIAILSIALSFPFKTFGLEEEPVYEEALADIVETAMEKTATPGVSIAIVTEDGISSYAYGYADREQSNPVTPSTAFEIGSMSKAFTALGILYLEQEGKLSLTDDLRQYIPWLSLRYEGQYKGSVIEGDVPVTIANALYQTTGIPFESIGELPEGTSDHALEDTVRTLIGTELDFYPGTRYSYATINYDILGFIIEIVSGESYEAFLEKTILSPLGLTHTYARFGSMQENSELAVGYKREGLSAKRYDAPSYRGNTPAGYIVSTAEDMARWMQIQMGMIQVEEPYASLIEKSHMGNASVASTDGYLYGAGWSVQIRGEEINHGGSNPNFSSMLSMDFELGMGICVLTNLNSNAGDYITKNFWNALYGRESSKFKPDVYQMVDTVFTLVFFAGVLLSFVFFVLLIIAAWDIVRKRRKRDLFTKGKIASFLLSIVMLIFLCFCVYYIPNVILARLPWKAVAVWGSSYIERGCQIGCVAGILFFLYVQVTFCFPKPKEKNYITLIPLSVLNGLCSALIIFTINESFNRNLEYSRELLVYFLFSLIFFVYTTRLAQGRLIAMTNEVVYEKRIHLIEKILQSSYETIEKIGASRIYTSLNNDTEAISKIPGMIVGVASNLITMIFCLGYLLSNSLAAFLASVGVVLVNCGISFLTSQIAKRYWEKNRDVQDTYFRQMTDLVQGFKELLLNWKRKMAFWSEMKTYSRLSADLSKTASIKFLNFQLYNTLMYNIIFGVVVFLFPIFIIGIQTNDLRETLFMVFYLIGPFGSLMNTIPAITQVRVNIDRIRELSEQLDAEGQTLRTVESGALPQLEVPGELSLHDVVYEYENHDNQRERIEFSLGPVNIQFARGEIHFITGGNGSGKSTLAKLLTGLYTPTSGKICLDSVPCGNAELNQLFSAVYSDFYLFPKLYGIDLEQKRDEVLAWLKTMKIDQRIHIEPDGTINASELSTGQKKRLAFVLSCLDEKPFLLFDEWAAEQDPEFRQYFYTELLPGLKERGKGVIVITHDDRYFHLADHIVKLERGEVMAS</sequence>
<dbReference type="PANTHER" id="PTHR46825:SF11">
    <property type="entry name" value="PENICILLIN-BINDING PROTEIN 4"/>
    <property type="match status" value="1"/>
</dbReference>
<dbReference type="Pfam" id="PF00005">
    <property type="entry name" value="ABC_tran"/>
    <property type="match status" value="1"/>
</dbReference>
<keyword evidence="9 12" id="KW-0472">Membrane</keyword>
<dbReference type="SUPFAM" id="SSF90123">
    <property type="entry name" value="ABC transporter transmembrane region"/>
    <property type="match status" value="1"/>
</dbReference>
<reference evidence="15" key="1">
    <citation type="submission" date="2020-08" db="EMBL/GenBank/DDBJ databases">
        <title>Genome public.</title>
        <authorList>
            <person name="Liu C."/>
            <person name="Sun Q."/>
        </authorList>
    </citation>
    <scope>NUCLEOTIDE SEQUENCE</scope>
    <source>
        <strain evidence="15">NSJ-32</strain>
    </source>
</reference>
<dbReference type="GO" id="GO:0030288">
    <property type="term" value="C:outer membrane-bounded periplasmic space"/>
    <property type="evidence" value="ECO:0007669"/>
    <property type="project" value="InterPro"/>
</dbReference>
<evidence type="ECO:0000256" key="8">
    <source>
        <dbReference type="ARBA" id="ARBA00022989"/>
    </source>
</evidence>
<name>A0A926I0Y4_9FIRM</name>
<keyword evidence="5" id="KW-0547">Nucleotide-binding</keyword>
<evidence type="ECO:0000313" key="16">
    <source>
        <dbReference type="Proteomes" id="UP000657006"/>
    </source>
</evidence>
<dbReference type="Pfam" id="PF00144">
    <property type="entry name" value="Beta-lactamase"/>
    <property type="match status" value="1"/>
</dbReference>
<feature type="transmembrane region" description="Helical" evidence="12">
    <location>
        <begin position="760"/>
        <end position="778"/>
    </location>
</feature>
<evidence type="ECO:0000256" key="9">
    <source>
        <dbReference type="ARBA" id="ARBA00023136"/>
    </source>
</evidence>
<evidence type="ECO:0000256" key="11">
    <source>
        <dbReference type="RuleBase" id="RU361140"/>
    </source>
</evidence>
<dbReference type="InterPro" id="IPR001466">
    <property type="entry name" value="Beta-lactam-related"/>
</dbReference>
<keyword evidence="4 12" id="KW-0812">Transmembrane</keyword>
<feature type="domain" description="ABC transporter" evidence="13">
    <location>
        <begin position="818"/>
        <end position="1029"/>
    </location>
</feature>
<dbReference type="InterPro" id="IPR001586">
    <property type="entry name" value="Beta-lactam_class-C_AS"/>
</dbReference>
<dbReference type="GO" id="GO:0015833">
    <property type="term" value="P:peptide transport"/>
    <property type="evidence" value="ECO:0007669"/>
    <property type="project" value="InterPro"/>
</dbReference>
<dbReference type="GO" id="GO:0046677">
    <property type="term" value="P:response to antibiotic"/>
    <property type="evidence" value="ECO:0007669"/>
    <property type="project" value="UniProtKB-UniRule"/>
</dbReference>
<dbReference type="SMART" id="SM00382">
    <property type="entry name" value="AAA"/>
    <property type="match status" value="1"/>
</dbReference>
<dbReference type="PANTHER" id="PTHR46825">
    <property type="entry name" value="D-ALANYL-D-ALANINE-CARBOXYPEPTIDASE/ENDOPEPTIDASE AMPH"/>
    <property type="match status" value="1"/>
</dbReference>
<keyword evidence="7" id="KW-0067">ATP-binding</keyword>
<evidence type="ECO:0000256" key="1">
    <source>
        <dbReference type="ARBA" id="ARBA00001526"/>
    </source>
</evidence>
<proteinExistence type="inferred from homology"/>
<dbReference type="Proteomes" id="UP000657006">
    <property type="component" value="Unassembled WGS sequence"/>
</dbReference>
<dbReference type="AlphaFoldDB" id="A0A926I0Y4"/>
<comment type="catalytic activity">
    <reaction evidence="1 11">
        <text>a beta-lactam + H2O = a substituted beta-amino acid</text>
        <dbReference type="Rhea" id="RHEA:20401"/>
        <dbReference type="ChEBI" id="CHEBI:15377"/>
        <dbReference type="ChEBI" id="CHEBI:35627"/>
        <dbReference type="ChEBI" id="CHEBI:140347"/>
        <dbReference type="EC" id="3.5.2.6"/>
    </reaction>
</comment>
<keyword evidence="8 12" id="KW-1133">Transmembrane helix</keyword>
<dbReference type="PROSITE" id="PS50893">
    <property type="entry name" value="ABC_TRANSPORTER_2"/>
    <property type="match status" value="1"/>
</dbReference>
<feature type="transmembrane region" description="Helical" evidence="12">
    <location>
        <begin position="539"/>
        <end position="556"/>
    </location>
</feature>
<comment type="caution">
    <text evidence="15">The sequence shown here is derived from an EMBL/GenBank/DDBJ whole genome shotgun (WGS) entry which is preliminary data.</text>
</comment>
<dbReference type="PROSITE" id="PS00336">
    <property type="entry name" value="BETA_LACTAMASE_C"/>
    <property type="match status" value="1"/>
</dbReference>
<keyword evidence="6 11" id="KW-0378">Hydrolase</keyword>
<dbReference type="InterPro" id="IPR003439">
    <property type="entry name" value="ABC_transporter-like_ATP-bd"/>
</dbReference>
<dbReference type="GO" id="GO:0017001">
    <property type="term" value="P:antibiotic catabolic process"/>
    <property type="evidence" value="ECO:0007669"/>
    <property type="project" value="InterPro"/>
</dbReference>
<dbReference type="InterPro" id="IPR027417">
    <property type="entry name" value="P-loop_NTPase"/>
</dbReference>
<gene>
    <name evidence="15" type="ORF">H8730_03985</name>
</gene>
<keyword evidence="16" id="KW-1185">Reference proteome</keyword>
<dbReference type="InterPro" id="IPR005898">
    <property type="entry name" value="Cyc_pep_transpt_SyrD/YojI"/>
</dbReference>
<accession>A0A926I0Y4</accession>
<dbReference type="RefSeq" id="WP_177719326.1">
    <property type="nucleotide sequence ID" value="NZ_JACRSQ010000004.1"/>
</dbReference>
<evidence type="ECO:0000256" key="10">
    <source>
        <dbReference type="ARBA" id="ARBA00023251"/>
    </source>
</evidence>
<dbReference type="InterPro" id="IPR003593">
    <property type="entry name" value="AAA+_ATPase"/>
</dbReference>
<feature type="transmembrane region" description="Helical" evidence="12">
    <location>
        <begin position="728"/>
        <end position="748"/>
    </location>
</feature>
<evidence type="ECO:0000256" key="3">
    <source>
        <dbReference type="ARBA" id="ARBA00007840"/>
    </source>
</evidence>
<evidence type="ECO:0000313" key="15">
    <source>
        <dbReference type="EMBL" id="MBC8542705.1"/>
    </source>
</evidence>
<feature type="transmembrane region" description="Helical" evidence="12">
    <location>
        <begin position="430"/>
        <end position="450"/>
    </location>
</feature>
<dbReference type="GO" id="GO:0016887">
    <property type="term" value="F:ATP hydrolysis activity"/>
    <property type="evidence" value="ECO:0007669"/>
    <property type="project" value="InterPro"/>
</dbReference>
<dbReference type="EC" id="3.5.2.6" evidence="11"/>
<dbReference type="GO" id="GO:0140359">
    <property type="term" value="F:ABC-type transporter activity"/>
    <property type="evidence" value="ECO:0007669"/>
    <property type="project" value="InterPro"/>
</dbReference>
<protein>
    <recommendedName>
        <fullName evidence="11">Beta-lactamase</fullName>
        <ecNumber evidence="11">3.5.2.6</ecNumber>
    </recommendedName>
</protein>
<feature type="transmembrane region" description="Helical" evidence="12">
    <location>
        <begin position="503"/>
        <end position="524"/>
    </location>
</feature>
<dbReference type="InterPro" id="IPR011527">
    <property type="entry name" value="ABC1_TM_dom"/>
</dbReference>
<feature type="transmembrane region" description="Helical" evidence="12">
    <location>
        <begin position="470"/>
        <end position="491"/>
    </location>
</feature>
<evidence type="ECO:0000259" key="14">
    <source>
        <dbReference type="PROSITE" id="PS50929"/>
    </source>
</evidence>
<dbReference type="NCBIfam" id="TIGR01194">
    <property type="entry name" value="cyc_pep_trnsptr"/>
    <property type="match status" value="1"/>
</dbReference>
<comment type="subcellular location">
    <subcellularLocation>
        <location evidence="2">Cell membrane</location>
        <topology evidence="2">Multi-pass membrane protein</topology>
    </subcellularLocation>
</comment>
<dbReference type="GO" id="GO:0005886">
    <property type="term" value="C:plasma membrane"/>
    <property type="evidence" value="ECO:0007669"/>
    <property type="project" value="UniProtKB-SubCell"/>
</dbReference>
<feature type="transmembrane region" description="Helical" evidence="12">
    <location>
        <begin position="609"/>
        <end position="630"/>
    </location>
</feature>
<dbReference type="InterPro" id="IPR050491">
    <property type="entry name" value="AmpC-like"/>
</dbReference>
<evidence type="ECO:0000256" key="2">
    <source>
        <dbReference type="ARBA" id="ARBA00004651"/>
    </source>
</evidence>
<evidence type="ECO:0000256" key="5">
    <source>
        <dbReference type="ARBA" id="ARBA00022741"/>
    </source>
</evidence>
<dbReference type="GO" id="GO:0005524">
    <property type="term" value="F:ATP binding"/>
    <property type="evidence" value="ECO:0007669"/>
    <property type="project" value="UniProtKB-KW"/>
</dbReference>
<keyword evidence="10 11" id="KW-0046">Antibiotic resistance</keyword>
<dbReference type="SUPFAM" id="SSF52540">
    <property type="entry name" value="P-loop containing nucleoside triphosphate hydrolases"/>
    <property type="match status" value="1"/>
</dbReference>